<dbReference type="AlphaFoldDB" id="A0A242A4D1"/>
<comment type="caution">
    <text evidence="2">The sequence shown here is derived from an EMBL/GenBank/DDBJ whole genome shotgun (WGS) entry which is preliminary data.</text>
</comment>
<evidence type="ECO:0008006" key="4">
    <source>
        <dbReference type="Google" id="ProtNLM"/>
    </source>
</evidence>
<dbReference type="STRING" id="1834191.A5886_000971"/>
<keyword evidence="1" id="KW-0732">Signal</keyword>
<proteinExistence type="predicted"/>
<accession>A0A242A4D1</accession>
<dbReference type="Proteomes" id="UP000195043">
    <property type="component" value="Unassembled WGS sequence"/>
</dbReference>
<evidence type="ECO:0000256" key="1">
    <source>
        <dbReference type="SAM" id="SignalP"/>
    </source>
</evidence>
<dbReference type="RefSeq" id="WP_086273908.1">
    <property type="nucleotide sequence ID" value="NZ_NGKU01000001.1"/>
</dbReference>
<protein>
    <recommendedName>
        <fullName evidence="4">Bacterial Ig domain-containing protein</fullName>
    </recommendedName>
</protein>
<dbReference type="EMBL" id="NGKU01000001">
    <property type="protein sequence ID" value="OTN75895.1"/>
    <property type="molecule type" value="Genomic_DNA"/>
</dbReference>
<keyword evidence="3" id="KW-1185">Reference proteome</keyword>
<gene>
    <name evidence="2" type="ORF">A5886_000971</name>
</gene>
<evidence type="ECO:0000313" key="2">
    <source>
        <dbReference type="EMBL" id="OTN75895.1"/>
    </source>
</evidence>
<evidence type="ECO:0000313" key="3">
    <source>
        <dbReference type="Proteomes" id="UP000195043"/>
    </source>
</evidence>
<organism evidence="2 3">
    <name type="scientific">Candidatus Enterococcus testudinis</name>
    <dbReference type="NCBI Taxonomy" id="1834191"/>
    <lineage>
        <taxon>Bacteria</taxon>
        <taxon>Bacillati</taxon>
        <taxon>Bacillota</taxon>
        <taxon>Bacilli</taxon>
        <taxon>Lactobacillales</taxon>
        <taxon>Enterococcaceae</taxon>
        <taxon>Enterococcus</taxon>
    </lineage>
</organism>
<reference evidence="2 3" key="1">
    <citation type="submission" date="2017-05" db="EMBL/GenBank/DDBJ databases">
        <title>The Genome Sequence of Enterococcus sp. 8G7_MSG3316.</title>
        <authorList>
            <consortium name="The Broad Institute Genomics Platform"/>
            <consortium name="The Broad Institute Genomic Center for Infectious Diseases"/>
            <person name="Earl A."/>
            <person name="Manson A."/>
            <person name="Schwartman J."/>
            <person name="Gilmore M."/>
            <person name="Abouelleil A."/>
            <person name="Cao P."/>
            <person name="Chapman S."/>
            <person name="Cusick C."/>
            <person name="Shea T."/>
            <person name="Young S."/>
            <person name="Neafsey D."/>
            <person name="Nusbaum C."/>
            <person name="Birren B."/>
        </authorList>
    </citation>
    <scope>NUCLEOTIDE SEQUENCE [LARGE SCALE GENOMIC DNA]</scope>
    <source>
        <strain evidence="2 3">8G7_MSG3316</strain>
    </source>
</reference>
<feature type="chain" id="PRO_5012715284" description="Bacterial Ig domain-containing protein" evidence="1">
    <location>
        <begin position="28"/>
        <end position="110"/>
    </location>
</feature>
<name>A0A242A4D1_9ENTE</name>
<sequence>MKSWGKKLLAVGLMTSCFVTTSVTVSAASQTLKVDSVYVKAGTISGTTTKGSKLVVKKDGKTVKTITVKGTSFKIKLSGLKKNQKISVVSSVSKKSKTVDTRVKESPAPK</sequence>
<feature type="signal peptide" evidence="1">
    <location>
        <begin position="1"/>
        <end position="27"/>
    </location>
</feature>